<dbReference type="InterPro" id="IPR012354">
    <property type="entry name" value="Esterase_lipase"/>
</dbReference>
<protein>
    <submittedName>
        <fullName evidence="6">Carboxylesterase</fullName>
    </submittedName>
</protein>
<proteinExistence type="predicted"/>
<keyword evidence="7" id="KW-1185">Reference proteome</keyword>
<feature type="site" description="Important for substrate specificity" evidence="3">
    <location>
        <position position="153"/>
    </location>
</feature>
<feature type="active site" description="Nucleophile" evidence="1">
    <location>
        <position position="105"/>
    </location>
</feature>
<dbReference type="GO" id="GO:0052689">
    <property type="term" value="F:carboxylic ester hydrolase activity"/>
    <property type="evidence" value="ECO:0007669"/>
    <property type="project" value="InterPro"/>
</dbReference>
<gene>
    <name evidence="6" type="ORF">SAMN04489745_2411</name>
</gene>
<dbReference type="Pfam" id="PF12697">
    <property type="entry name" value="Abhydrolase_6"/>
    <property type="match status" value="1"/>
</dbReference>
<dbReference type="Gene3D" id="3.40.50.1820">
    <property type="entry name" value="alpha/beta hydrolase"/>
    <property type="match status" value="1"/>
</dbReference>
<feature type="binding site" evidence="2">
    <location>
        <position position="106"/>
    </location>
    <ligand>
        <name>substrate</name>
    </ligand>
</feature>
<evidence type="ECO:0000259" key="5">
    <source>
        <dbReference type="Pfam" id="PF12697"/>
    </source>
</evidence>
<evidence type="ECO:0000256" key="1">
    <source>
        <dbReference type="PIRSR" id="PIRSR017388-1"/>
    </source>
</evidence>
<sequence>MSNEALHPEQSAISHDAFSSDGHGPRARVGVVMSHGFTGSPHGLRDWATHLADAGFTVRMPLLPGHGTTWQDMSTRSWQEWYQAYEASYQELVPLCDTIVTAGLSMGGCLALRLAALKPVAGTVVVNPGLVIDDWRAPLSGLLKHLVKSTPSIANDILKPGVDEGAYTRTPTASVHELHKLFANTRELLPRISTPVHLFRSRTDHIVGDSSVRALQNGLRDGLLDIEWLENSLHVATVDNDAPLIFDGSVRFIDSLGARR</sequence>
<dbReference type="STRING" id="156980.SAMN04489745_2411"/>
<name>A0A1H4QXH7_9MICC</name>
<dbReference type="Proteomes" id="UP000182652">
    <property type="component" value="Unassembled WGS sequence"/>
</dbReference>
<evidence type="ECO:0000313" key="6">
    <source>
        <dbReference type="EMBL" id="SEC24247.1"/>
    </source>
</evidence>
<feature type="active site" description="Charge relay system" evidence="1">
    <location>
        <position position="204"/>
    </location>
</feature>
<dbReference type="InterPro" id="IPR000073">
    <property type="entry name" value="AB_hydrolase_1"/>
</dbReference>
<feature type="active site" description="Charge relay system" evidence="1">
    <location>
        <position position="234"/>
    </location>
</feature>
<dbReference type="InterPro" id="IPR029058">
    <property type="entry name" value="AB_hydrolase_fold"/>
</dbReference>
<dbReference type="EMBL" id="FNSN01000003">
    <property type="protein sequence ID" value="SEC24247.1"/>
    <property type="molecule type" value="Genomic_DNA"/>
</dbReference>
<evidence type="ECO:0000256" key="4">
    <source>
        <dbReference type="SAM" id="MobiDB-lite"/>
    </source>
</evidence>
<evidence type="ECO:0000256" key="3">
    <source>
        <dbReference type="PIRSR" id="PIRSR017388-3"/>
    </source>
</evidence>
<accession>A0A1H4QXH7</accession>
<feature type="binding site" evidence="2">
    <location>
        <position position="37"/>
    </location>
    <ligand>
        <name>substrate</name>
    </ligand>
</feature>
<reference evidence="6 7" key="1">
    <citation type="submission" date="2016-10" db="EMBL/GenBank/DDBJ databases">
        <authorList>
            <person name="de Groot N.N."/>
        </authorList>
    </citation>
    <scope>NUCLEOTIDE SEQUENCE [LARGE SCALE GENOMIC DNA]</scope>
    <source>
        <strain evidence="6 7">DSM 10495</strain>
    </source>
</reference>
<dbReference type="PIRSF" id="PIRSF017388">
    <property type="entry name" value="Esterase_lipase"/>
    <property type="match status" value="1"/>
</dbReference>
<feature type="domain" description="AB hydrolase-1" evidence="5">
    <location>
        <begin position="31"/>
        <end position="216"/>
    </location>
</feature>
<evidence type="ECO:0000313" key="7">
    <source>
        <dbReference type="Proteomes" id="UP000182652"/>
    </source>
</evidence>
<dbReference type="SUPFAM" id="SSF53474">
    <property type="entry name" value="alpha/beta-Hydrolases"/>
    <property type="match status" value="1"/>
</dbReference>
<feature type="region of interest" description="Disordered" evidence="4">
    <location>
        <begin position="1"/>
        <end position="22"/>
    </location>
</feature>
<evidence type="ECO:0000256" key="2">
    <source>
        <dbReference type="PIRSR" id="PIRSR017388-2"/>
    </source>
</evidence>
<organism evidence="6 7">
    <name type="scientific">Arthrobacter woluwensis</name>
    <dbReference type="NCBI Taxonomy" id="156980"/>
    <lineage>
        <taxon>Bacteria</taxon>
        <taxon>Bacillati</taxon>
        <taxon>Actinomycetota</taxon>
        <taxon>Actinomycetes</taxon>
        <taxon>Micrococcales</taxon>
        <taxon>Micrococcaceae</taxon>
        <taxon>Arthrobacter</taxon>
    </lineage>
</organism>
<dbReference type="RefSeq" id="WP_066215524.1">
    <property type="nucleotide sequence ID" value="NZ_FNSN01000003.1"/>
</dbReference>
<dbReference type="AlphaFoldDB" id="A0A1H4QXH7"/>